<gene>
    <name evidence="1" type="primary">orf111</name>
</gene>
<geneLocation type="mitochondrion" evidence="1"/>
<sequence>MKRAGQDFMINSICSCFQKNNSLCCLITLTKLHTLTLLSIVKTICVELWLFSYWEIRASVSNLFKNSTIFFNKLTLSKVYFCSNRIIGINHTPFLESLILMAKFPSPPVKP</sequence>
<organism evidence="1">
    <name type="scientific">Morchella importuna</name>
    <dbReference type="NCBI Taxonomy" id="1174673"/>
    <lineage>
        <taxon>Eukaryota</taxon>
        <taxon>Fungi</taxon>
        <taxon>Dikarya</taxon>
        <taxon>Ascomycota</taxon>
        <taxon>Pezizomycotina</taxon>
        <taxon>Pezizomycetes</taxon>
        <taxon>Pezizales</taxon>
        <taxon>Morchellaceae</taxon>
        <taxon>Morchella</taxon>
    </lineage>
</organism>
<dbReference type="RefSeq" id="YP_009722345.1">
    <property type="nucleotide sequence ID" value="NC_045397.1"/>
</dbReference>
<accession>A0A650AFH6</accession>
<name>A0A650AFH6_9PEZI</name>
<keyword evidence="1" id="KW-0496">Mitochondrion</keyword>
<dbReference type="GeneID" id="42906070"/>
<dbReference type="AlphaFoldDB" id="A0A650AFH6"/>
<proteinExistence type="predicted"/>
<dbReference type="EMBL" id="MK527108">
    <property type="protein sequence ID" value="QGN66747.1"/>
    <property type="molecule type" value="Genomic_DNA"/>
</dbReference>
<reference evidence="1" key="1">
    <citation type="submission" date="2019-02" db="EMBL/GenBank/DDBJ databases">
        <title>The largest mitochondrial genome of Morchella importuna (272.2 kb) among fungi reservoir of numerous mitochondrial ORFs, repeatitive sequences and nuclear genome horizontal transfer.</title>
        <authorList>
            <person name="Liu W."/>
            <person name="Bian Y."/>
        </authorList>
    </citation>
    <scope>NUCLEOTIDE SEQUENCE</scope>
</reference>
<evidence type="ECO:0000313" key="1">
    <source>
        <dbReference type="EMBL" id="QGN66747.1"/>
    </source>
</evidence>
<protein>
    <submittedName>
        <fullName evidence="1">Uncharacterized protein</fullName>
    </submittedName>
</protein>